<protein>
    <submittedName>
        <fullName evidence="1">Uncharacterized protein</fullName>
    </submittedName>
</protein>
<proteinExistence type="predicted"/>
<reference evidence="1 2" key="1">
    <citation type="journal article" date="2021" name="BMC Genomics">
        <title>Datura genome reveals duplications of psychoactive alkaloid biosynthetic genes and high mutation rate following tissue culture.</title>
        <authorList>
            <person name="Rajewski A."/>
            <person name="Carter-House D."/>
            <person name="Stajich J."/>
            <person name="Litt A."/>
        </authorList>
    </citation>
    <scope>NUCLEOTIDE SEQUENCE [LARGE SCALE GENOMIC DNA]</scope>
    <source>
        <strain evidence="1">AR-01</strain>
    </source>
</reference>
<accession>A0ABS8UPQ6</accession>
<gene>
    <name evidence="1" type="ORF">HAX54_019160</name>
</gene>
<evidence type="ECO:0000313" key="2">
    <source>
        <dbReference type="Proteomes" id="UP000823775"/>
    </source>
</evidence>
<dbReference type="EMBL" id="JACEIK010002326">
    <property type="protein sequence ID" value="MCD9560475.1"/>
    <property type="molecule type" value="Genomic_DNA"/>
</dbReference>
<sequence length="82" mass="9750">MRDGEVKKMVKEGRFYRWREVEVIGGFNGWRNEEDEYVRKWCHGEDGGLIIDGLWGRQRNEESEGVYLCFTVPNTGDPHRSW</sequence>
<comment type="caution">
    <text evidence="1">The sequence shown here is derived from an EMBL/GenBank/DDBJ whole genome shotgun (WGS) entry which is preliminary data.</text>
</comment>
<dbReference type="Proteomes" id="UP000823775">
    <property type="component" value="Unassembled WGS sequence"/>
</dbReference>
<keyword evidence="2" id="KW-1185">Reference proteome</keyword>
<evidence type="ECO:0000313" key="1">
    <source>
        <dbReference type="EMBL" id="MCD9560475.1"/>
    </source>
</evidence>
<organism evidence="1 2">
    <name type="scientific">Datura stramonium</name>
    <name type="common">Jimsonweed</name>
    <name type="synonym">Common thornapple</name>
    <dbReference type="NCBI Taxonomy" id="4076"/>
    <lineage>
        <taxon>Eukaryota</taxon>
        <taxon>Viridiplantae</taxon>
        <taxon>Streptophyta</taxon>
        <taxon>Embryophyta</taxon>
        <taxon>Tracheophyta</taxon>
        <taxon>Spermatophyta</taxon>
        <taxon>Magnoliopsida</taxon>
        <taxon>eudicotyledons</taxon>
        <taxon>Gunneridae</taxon>
        <taxon>Pentapetalae</taxon>
        <taxon>asterids</taxon>
        <taxon>lamiids</taxon>
        <taxon>Solanales</taxon>
        <taxon>Solanaceae</taxon>
        <taxon>Solanoideae</taxon>
        <taxon>Datureae</taxon>
        <taxon>Datura</taxon>
    </lineage>
</organism>
<name>A0ABS8UPQ6_DATST</name>